<protein>
    <submittedName>
        <fullName evidence="1">Cold-shock protein</fullName>
    </submittedName>
</protein>
<name>A0A1Q8ZLE0_9HYPH</name>
<sequence>MAAHLYQSGDMIMLKDGPLRMARSGGSCEVLATLPESQGAKRYRVRFANETFDRSVSEDEIDLTLSPQSGKVLAGNVLVESKGKNHG</sequence>
<dbReference type="RefSeq" id="WP_075641402.1">
    <property type="nucleotide sequence ID" value="NZ_MKIM01000031.1"/>
</dbReference>
<proteinExistence type="predicted"/>
<evidence type="ECO:0000313" key="1">
    <source>
        <dbReference type="EMBL" id="OLP42709.1"/>
    </source>
</evidence>
<dbReference type="Proteomes" id="UP000186894">
    <property type="component" value="Unassembled WGS sequence"/>
</dbReference>
<dbReference type="AlphaFoldDB" id="A0A1Q8ZLE0"/>
<organism evidence="1 2">
    <name type="scientific">Rhizobium oryziradicis</name>
    <dbReference type="NCBI Taxonomy" id="1867956"/>
    <lineage>
        <taxon>Bacteria</taxon>
        <taxon>Pseudomonadati</taxon>
        <taxon>Pseudomonadota</taxon>
        <taxon>Alphaproteobacteria</taxon>
        <taxon>Hyphomicrobiales</taxon>
        <taxon>Rhizobiaceae</taxon>
        <taxon>Rhizobium/Agrobacterium group</taxon>
        <taxon>Rhizobium</taxon>
    </lineage>
</organism>
<accession>A0A1Q8ZLE0</accession>
<keyword evidence="2" id="KW-1185">Reference proteome</keyword>
<gene>
    <name evidence="1" type="ORF">BJF95_00845</name>
</gene>
<dbReference type="EMBL" id="MKIM01000031">
    <property type="protein sequence ID" value="OLP42709.1"/>
    <property type="molecule type" value="Genomic_DNA"/>
</dbReference>
<reference evidence="1 2" key="1">
    <citation type="submission" date="2016-09" db="EMBL/GenBank/DDBJ databases">
        <title>Rhizobium oryziradicis sp. nov., isolated from the root of rice.</title>
        <authorList>
            <person name="Zhao J."/>
            <person name="Zhang X."/>
        </authorList>
    </citation>
    <scope>NUCLEOTIDE SEQUENCE [LARGE SCALE GENOMIC DNA]</scope>
    <source>
        <strain evidence="1 2">N19</strain>
    </source>
</reference>
<dbReference type="OrthoDB" id="8282301at2"/>
<comment type="caution">
    <text evidence="1">The sequence shown here is derived from an EMBL/GenBank/DDBJ whole genome shotgun (WGS) entry which is preliminary data.</text>
</comment>
<evidence type="ECO:0000313" key="2">
    <source>
        <dbReference type="Proteomes" id="UP000186894"/>
    </source>
</evidence>